<reference evidence="2" key="2">
    <citation type="submission" date="2025-08" db="UniProtKB">
        <authorList>
            <consortium name="RefSeq"/>
        </authorList>
    </citation>
    <scope>IDENTIFICATION</scope>
    <source>
        <tissue evidence="2">Leaf</tissue>
    </source>
</reference>
<accession>A0AC58SRT5</accession>
<dbReference type="RefSeq" id="XP_075087673.1">
    <property type="nucleotide sequence ID" value="XM_075231572.1"/>
</dbReference>
<gene>
    <name evidence="2" type="primary">LOC142169675</name>
</gene>
<organism evidence="1 2">
    <name type="scientific">Nicotiana tabacum</name>
    <name type="common">Common tobacco</name>
    <dbReference type="NCBI Taxonomy" id="4097"/>
    <lineage>
        <taxon>Eukaryota</taxon>
        <taxon>Viridiplantae</taxon>
        <taxon>Streptophyta</taxon>
        <taxon>Embryophyta</taxon>
        <taxon>Tracheophyta</taxon>
        <taxon>Spermatophyta</taxon>
        <taxon>Magnoliopsida</taxon>
        <taxon>eudicotyledons</taxon>
        <taxon>Gunneridae</taxon>
        <taxon>Pentapetalae</taxon>
        <taxon>asterids</taxon>
        <taxon>lamiids</taxon>
        <taxon>Solanales</taxon>
        <taxon>Solanaceae</taxon>
        <taxon>Nicotianoideae</taxon>
        <taxon>Nicotianeae</taxon>
        <taxon>Nicotiana</taxon>
    </lineage>
</organism>
<sequence length="189" mass="21868">MEKGTCSIKSWEQFKFELKHQFYPQNVVNKARRKLRELRQTTSISEYVKNFTKLILQIPNLASDDLLFTFINGLQVQDVDEAIAVAESLNDYRTEATKARDTNFQPDGDHGYRDKGKQVATPDRDSREQGNNAHRHDRYNQRRKEVGPRNGCYICKDTSHGYKDCPSLKKLSSIITAEQKLTAERIQVD</sequence>
<proteinExistence type="predicted"/>
<keyword evidence="1" id="KW-1185">Reference proteome</keyword>
<evidence type="ECO:0000313" key="1">
    <source>
        <dbReference type="Proteomes" id="UP000790787"/>
    </source>
</evidence>
<name>A0AC58SRT5_TOBAC</name>
<reference evidence="1" key="1">
    <citation type="journal article" date="2014" name="Nat. Commun.">
        <title>The tobacco genome sequence and its comparison with those of tomato and potato.</title>
        <authorList>
            <person name="Sierro N."/>
            <person name="Battey J.N."/>
            <person name="Ouadi S."/>
            <person name="Bakaher N."/>
            <person name="Bovet L."/>
            <person name="Willig A."/>
            <person name="Goepfert S."/>
            <person name="Peitsch M.C."/>
            <person name="Ivanov N.V."/>
        </authorList>
    </citation>
    <scope>NUCLEOTIDE SEQUENCE [LARGE SCALE GENOMIC DNA]</scope>
</reference>
<protein>
    <submittedName>
        <fullName evidence="2">Uncharacterized protein LOC142169675</fullName>
    </submittedName>
</protein>
<dbReference type="Proteomes" id="UP000790787">
    <property type="component" value="Chromosome 15"/>
</dbReference>
<evidence type="ECO:0000313" key="2">
    <source>
        <dbReference type="RefSeq" id="XP_075087673.1"/>
    </source>
</evidence>